<name>A0A926VAZ7_9CYAN</name>
<organism evidence="1 2">
    <name type="scientific">Aerosakkonema funiforme FACHB-1375</name>
    <dbReference type="NCBI Taxonomy" id="2949571"/>
    <lineage>
        <taxon>Bacteria</taxon>
        <taxon>Bacillati</taxon>
        <taxon>Cyanobacteriota</taxon>
        <taxon>Cyanophyceae</taxon>
        <taxon>Oscillatoriophycideae</taxon>
        <taxon>Aerosakkonematales</taxon>
        <taxon>Aerosakkonemataceae</taxon>
        <taxon>Aerosakkonema</taxon>
    </lineage>
</organism>
<keyword evidence="2" id="KW-1185">Reference proteome</keyword>
<evidence type="ECO:0000313" key="2">
    <source>
        <dbReference type="Proteomes" id="UP000641646"/>
    </source>
</evidence>
<gene>
    <name evidence="1" type="ORF">H6G03_00520</name>
</gene>
<proteinExistence type="predicted"/>
<comment type="caution">
    <text evidence="1">The sequence shown here is derived from an EMBL/GenBank/DDBJ whole genome shotgun (WGS) entry which is preliminary data.</text>
</comment>
<sequence length="62" mass="7080">MKLKVTEQGVLIPKELLGDSQEVELTQQEGQLIITIKPPALSYQKATEYVLKKNHDLYQRLA</sequence>
<dbReference type="Proteomes" id="UP000641646">
    <property type="component" value="Unassembled WGS sequence"/>
</dbReference>
<evidence type="ECO:0000313" key="1">
    <source>
        <dbReference type="EMBL" id="MBD2179607.1"/>
    </source>
</evidence>
<dbReference type="AlphaFoldDB" id="A0A926VAZ7"/>
<accession>A0A926VAZ7</accession>
<dbReference type="RefSeq" id="WP_190461174.1">
    <property type="nucleotide sequence ID" value="NZ_JACJPW010000001.1"/>
</dbReference>
<protein>
    <submittedName>
        <fullName evidence="1">Uncharacterized protein</fullName>
    </submittedName>
</protein>
<reference evidence="1" key="1">
    <citation type="journal article" date="2015" name="ISME J.">
        <title>Draft Genome Sequence of Streptomyces incarnatus NRRL8089, which Produces the Nucleoside Antibiotic Sinefungin.</title>
        <authorList>
            <person name="Oshima K."/>
            <person name="Hattori M."/>
            <person name="Shimizu H."/>
            <person name="Fukuda K."/>
            <person name="Nemoto M."/>
            <person name="Inagaki K."/>
            <person name="Tamura T."/>
        </authorList>
    </citation>
    <scope>NUCLEOTIDE SEQUENCE</scope>
    <source>
        <strain evidence="1">FACHB-1375</strain>
    </source>
</reference>
<dbReference type="EMBL" id="JACJPW010000001">
    <property type="protein sequence ID" value="MBD2179607.1"/>
    <property type="molecule type" value="Genomic_DNA"/>
</dbReference>
<reference evidence="1" key="2">
    <citation type="submission" date="2020-08" db="EMBL/GenBank/DDBJ databases">
        <authorList>
            <person name="Chen M."/>
            <person name="Teng W."/>
            <person name="Zhao L."/>
            <person name="Hu C."/>
            <person name="Zhou Y."/>
            <person name="Han B."/>
            <person name="Song L."/>
            <person name="Shu W."/>
        </authorList>
    </citation>
    <scope>NUCLEOTIDE SEQUENCE</scope>
    <source>
        <strain evidence="1">FACHB-1375</strain>
    </source>
</reference>